<feature type="modified residue" description="N6-(pyridoxal phosphate)lysine" evidence="2 3">
    <location>
        <position position="40"/>
    </location>
</feature>
<evidence type="ECO:0000256" key="2">
    <source>
        <dbReference type="HAMAP-Rule" id="MF_02087"/>
    </source>
</evidence>
<evidence type="ECO:0000256" key="4">
    <source>
        <dbReference type="RuleBase" id="RU004514"/>
    </source>
</evidence>
<dbReference type="Gene3D" id="3.20.20.10">
    <property type="entry name" value="Alanine racemase"/>
    <property type="match status" value="1"/>
</dbReference>
<dbReference type="PANTHER" id="PTHR10146">
    <property type="entry name" value="PROLINE SYNTHETASE CO-TRANSCRIBED BACTERIAL HOMOLOG PROTEIN"/>
    <property type="match status" value="1"/>
</dbReference>
<dbReference type="Proteomes" id="UP000001116">
    <property type="component" value="Chromosome"/>
</dbReference>
<comment type="cofactor">
    <cofactor evidence="3">
        <name>pyridoxal 5'-phosphate</name>
        <dbReference type="ChEBI" id="CHEBI:597326"/>
    </cofactor>
</comment>
<dbReference type="NCBIfam" id="TIGR00044">
    <property type="entry name" value="YggS family pyridoxal phosphate-dependent enzyme"/>
    <property type="match status" value="1"/>
</dbReference>
<dbReference type="AlphaFoldDB" id="A6WCW9"/>
<reference evidence="7" key="1">
    <citation type="journal article" date="2008" name="PLoS ONE">
        <title>Survival in nuclear waste, extreme resistance, and potential applications gleaned from the genome sequence of Kineococcus radiotolerans SRS30216.</title>
        <authorList>
            <person name="Bagwell C.E."/>
            <person name="Bhat S."/>
            <person name="Hawkins G.M."/>
            <person name="Smith B.W."/>
            <person name="Biswas T."/>
            <person name="Hoover T.R."/>
            <person name="Saunders E."/>
            <person name="Han C.S."/>
            <person name="Tsodikov O.V."/>
            <person name="Shimkets L.J."/>
        </authorList>
    </citation>
    <scope>NUCLEOTIDE SEQUENCE [LARGE SCALE GENOMIC DNA]</scope>
    <source>
        <strain evidence="7">ATCC BAA-149 / DSM 14245 / SRS30216</strain>
    </source>
</reference>
<evidence type="ECO:0000256" key="3">
    <source>
        <dbReference type="PIRSR" id="PIRSR004848-1"/>
    </source>
</evidence>
<dbReference type="STRING" id="266940.Krad_3194"/>
<feature type="domain" description="Alanine racemase N-terminal" evidence="5">
    <location>
        <begin position="12"/>
        <end position="235"/>
    </location>
</feature>
<dbReference type="GO" id="GO:0030170">
    <property type="term" value="F:pyridoxal phosphate binding"/>
    <property type="evidence" value="ECO:0007669"/>
    <property type="project" value="UniProtKB-UniRule"/>
</dbReference>
<dbReference type="PANTHER" id="PTHR10146:SF14">
    <property type="entry name" value="PYRIDOXAL PHOSPHATE HOMEOSTASIS PROTEIN"/>
    <property type="match status" value="1"/>
</dbReference>
<name>A6WCW9_KINRD</name>
<comment type="function">
    <text evidence="2">Pyridoxal 5'-phosphate (PLP)-binding protein, which is involved in PLP homeostasis.</text>
</comment>
<comment type="similarity">
    <text evidence="2 4">Belongs to the pyridoxal phosphate-binding protein YggS/PROSC family.</text>
</comment>
<dbReference type="HAMAP" id="MF_02087">
    <property type="entry name" value="PLP_homeostasis"/>
    <property type="match status" value="1"/>
</dbReference>
<dbReference type="KEGG" id="kra:Krad_3194"/>
<dbReference type="InterPro" id="IPR029066">
    <property type="entry name" value="PLP-binding_barrel"/>
</dbReference>
<dbReference type="PROSITE" id="PS01211">
    <property type="entry name" value="UPF0001"/>
    <property type="match status" value="1"/>
</dbReference>
<dbReference type="InterPro" id="IPR001608">
    <property type="entry name" value="Ala_racemase_N"/>
</dbReference>
<dbReference type="EMBL" id="CP000750">
    <property type="protein sequence ID" value="ABS04658.1"/>
    <property type="molecule type" value="Genomic_DNA"/>
</dbReference>
<sequence length="238" mass="24450">MNDRREELAAGLDAVRARLAAAARAAGRDPGTLTLVAVTKFFPASDVRLLAGLGVRDAGENRDQEASAKAAELADLPDLHWHFIGQVQTNKVRSVVRYAGSVHSVDRVRLADALGRAAAGAGRELGCFVQVDLAEALGLPADSGRGGAAGEEVLRVADAVAGADALRLRGLMAVAPLGVEPAAAFDALARTAQRVREHHPGALELSAGMSGDLEQAVAAGATHLRVGSAILGSRPPAR</sequence>
<evidence type="ECO:0000313" key="6">
    <source>
        <dbReference type="EMBL" id="ABS04658.1"/>
    </source>
</evidence>
<dbReference type="SUPFAM" id="SSF51419">
    <property type="entry name" value="PLP-binding barrel"/>
    <property type="match status" value="1"/>
</dbReference>
<protein>
    <recommendedName>
        <fullName evidence="2">Pyridoxal phosphate homeostasis protein</fullName>
        <shortName evidence="2">PLP homeostasis protein</shortName>
    </recommendedName>
</protein>
<gene>
    <name evidence="6" type="ordered locus">Krad_3194</name>
</gene>
<evidence type="ECO:0000256" key="1">
    <source>
        <dbReference type="ARBA" id="ARBA00022898"/>
    </source>
</evidence>
<dbReference type="RefSeq" id="WP_012087089.1">
    <property type="nucleotide sequence ID" value="NC_009664.2"/>
</dbReference>
<evidence type="ECO:0000259" key="5">
    <source>
        <dbReference type="Pfam" id="PF01168"/>
    </source>
</evidence>
<organism evidence="6 7">
    <name type="scientific">Kineococcus radiotolerans (strain ATCC BAA-149 / DSM 14245 / SRS30216)</name>
    <dbReference type="NCBI Taxonomy" id="266940"/>
    <lineage>
        <taxon>Bacteria</taxon>
        <taxon>Bacillati</taxon>
        <taxon>Actinomycetota</taxon>
        <taxon>Actinomycetes</taxon>
        <taxon>Kineosporiales</taxon>
        <taxon>Kineosporiaceae</taxon>
        <taxon>Kineococcus</taxon>
    </lineage>
</organism>
<dbReference type="eggNOG" id="COG0325">
    <property type="taxonomic scope" value="Bacteria"/>
</dbReference>
<keyword evidence="1 2" id="KW-0663">Pyridoxal phosphate</keyword>
<dbReference type="PIRSF" id="PIRSF004848">
    <property type="entry name" value="YBL036c_PLPDEIII"/>
    <property type="match status" value="1"/>
</dbReference>
<proteinExistence type="inferred from homology"/>
<dbReference type="InterPro" id="IPR011078">
    <property type="entry name" value="PyrdxlP_homeostasis"/>
</dbReference>
<keyword evidence="7" id="KW-1185">Reference proteome</keyword>
<dbReference type="Pfam" id="PF01168">
    <property type="entry name" value="Ala_racemase_N"/>
    <property type="match status" value="1"/>
</dbReference>
<dbReference type="HOGENOM" id="CLU_059988_0_0_11"/>
<evidence type="ECO:0000313" key="7">
    <source>
        <dbReference type="Proteomes" id="UP000001116"/>
    </source>
</evidence>
<accession>A6WCW9</accession>
<dbReference type="OrthoDB" id="9804072at2"/>